<dbReference type="InterPro" id="IPR011009">
    <property type="entry name" value="Kinase-like_dom_sf"/>
</dbReference>
<evidence type="ECO:0000313" key="2">
    <source>
        <dbReference type="Proteomes" id="UP001303889"/>
    </source>
</evidence>
<protein>
    <recommendedName>
        <fullName evidence="3">Protein kinase domain-containing protein</fullName>
    </recommendedName>
</protein>
<accession>A0AAN6MJF6</accession>
<evidence type="ECO:0008006" key="3">
    <source>
        <dbReference type="Google" id="ProtNLM"/>
    </source>
</evidence>
<reference evidence="1" key="1">
    <citation type="journal article" date="2023" name="Mol. Phylogenet. Evol.">
        <title>Genome-scale phylogeny and comparative genomics of the fungal order Sordariales.</title>
        <authorList>
            <person name="Hensen N."/>
            <person name="Bonometti L."/>
            <person name="Westerberg I."/>
            <person name="Brannstrom I.O."/>
            <person name="Guillou S."/>
            <person name="Cros-Aarteil S."/>
            <person name="Calhoun S."/>
            <person name="Haridas S."/>
            <person name="Kuo A."/>
            <person name="Mondo S."/>
            <person name="Pangilinan J."/>
            <person name="Riley R."/>
            <person name="LaButti K."/>
            <person name="Andreopoulos B."/>
            <person name="Lipzen A."/>
            <person name="Chen C."/>
            <person name="Yan M."/>
            <person name="Daum C."/>
            <person name="Ng V."/>
            <person name="Clum A."/>
            <person name="Steindorff A."/>
            <person name="Ohm R.A."/>
            <person name="Martin F."/>
            <person name="Silar P."/>
            <person name="Natvig D.O."/>
            <person name="Lalanne C."/>
            <person name="Gautier V."/>
            <person name="Ament-Velasquez S.L."/>
            <person name="Kruys A."/>
            <person name="Hutchinson M.I."/>
            <person name="Powell A.J."/>
            <person name="Barry K."/>
            <person name="Miller A.N."/>
            <person name="Grigoriev I.V."/>
            <person name="Debuchy R."/>
            <person name="Gladieux P."/>
            <person name="Hiltunen Thoren M."/>
            <person name="Johannesson H."/>
        </authorList>
    </citation>
    <scope>NUCLEOTIDE SEQUENCE</scope>
    <source>
        <strain evidence="1">CBS 103.79</strain>
    </source>
</reference>
<dbReference type="SUPFAM" id="SSF56112">
    <property type="entry name" value="Protein kinase-like (PK-like)"/>
    <property type="match status" value="1"/>
</dbReference>
<comment type="caution">
    <text evidence="1">The sequence shown here is derived from an EMBL/GenBank/DDBJ whole genome shotgun (WGS) entry which is preliminary data.</text>
</comment>
<evidence type="ECO:0000313" key="1">
    <source>
        <dbReference type="EMBL" id="KAK3901301.1"/>
    </source>
</evidence>
<reference evidence="1" key="2">
    <citation type="submission" date="2023-05" db="EMBL/GenBank/DDBJ databases">
        <authorList>
            <consortium name="Lawrence Berkeley National Laboratory"/>
            <person name="Steindorff A."/>
            <person name="Hensen N."/>
            <person name="Bonometti L."/>
            <person name="Westerberg I."/>
            <person name="Brannstrom I.O."/>
            <person name="Guillou S."/>
            <person name="Cros-Aarteil S."/>
            <person name="Calhoun S."/>
            <person name="Haridas S."/>
            <person name="Kuo A."/>
            <person name="Mondo S."/>
            <person name="Pangilinan J."/>
            <person name="Riley R."/>
            <person name="Labutti K."/>
            <person name="Andreopoulos B."/>
            <person name="Lipzen A."/>
            <person name="Chen C."/>
            <person name="Yanf M."/>
            <person name="Daum C."/>
            <person name="Ng V."/>
            <person name="Clum A."/>
            <person name="Ohm R."/>
            <person name="Martin F."/>
            <person name="Silar P."/>
            <person name="Natvig D."/>
            <person name="Lalanne C."/>
            <person name="Gautier V."/>
            <person name="Ament-Velasquez S.L."/>
            <person name="Kruys A."/>
            <person name="Hutchinson M.I."/>
            <person name="Powell A.J."/>
            <person name="Barry K."/>
            <person name="Miller A.N."/>
            <person name="Grigoriev I.V."/>
            <person name="Debuchy R."/>
            <person name="Gladieux P."/>
            <person name="Thoren M.H."/>
            <person name="Johannesson H."/>
        </authorList>
    </citation>
    <scope>NUCLEOTIDE SEQUENCE</scope>
    <source>
        <strain evidence="1">CBS 103.79</strain>
    </source>
</reference>
<sequence>MSIVGLHRRVPFDKFLNLQLGRNDQGWIQAAFPEWFLPDCVIMKMRKSGEDEILDEYLDTELKAYRLMKPIQGLVIPKFFGLVRYKGQRVIILEHLHGVSASSPEGAMRLEELAALLLPCYRALHQFRVQYEDPNLSNFVLVGGRFMVLDLESAVFDSSDRDLDTRGQEPYGGGEQVGHGRWMKLEAEHMRVEVGKP</sequence>
<organism evidence="1 2">
    <name type="scientific">Staphylotrichum tortipilum</name>
    <dbReference type="NCBI Taxonomy" id="2831512"/>
    <lineage>
        <taxon>Eukaryota</taxon>
        <taxon>Fungi</taxon>
        <taxon>Dikarya</taxon>
        <taxon>Ascomycota</taxon>
        <taxon>Pezizomycotina</taxon>
        <taxon>Sordariomycetes</taxon>
        <taxon>Sordariomycetidae</taxon>
        <taxon>Sordariales</taxon>
        <taxon>Chaetomiaceae</taxon>
        <taxon>Staphylotrichum</taxon>
    </lineage>
</organism>
<proteinExistence type="predicted"/>
<dbReference type="EMBL" id="MU855591">
    <property type="protein sequence ID" value="KAK3901301.1"/>
    <property type="molecule type" value="Genomic_DNA"/>
</dbReference>
<keyword evidence="2" id="KW-1185">Reference proteome</keyword>
<gene>
    <name evidence="1" type="ORF">C8A05DRAFT_16501</name>
</gene>
<dbReference type="AlphaFoldDB" id="A0AAN6MJF6"/>
<name>A0AAN6MJF6_9PEZI</name>
<dbReference type="Proteomes" id="UP001303889">
    <property type="component" value="Unassembled WGS sequence"/>
</dbReference>